<evidence type="ECO:0000313" key="2">
    <source>
        <dbReference type="EMBL" id="CAE7221135.1"/>
    </source>
</evidence>
<keyword evidence="3" id="KW-1185">Reference proteome</keyword>
<dbReference type="EMBL" id="CAJNDS010000591">
    <property type="protein sequence ID" value="CAE7221135.1"/>
    <property type="molecule type" value="Genomic_DNA"/>
</dbReference>
<dbReference type="Gene3D" id="2.60.120.620">
    <property type="entry name" value="q2cbj1_9rhob like domain"/>
    <property type="match status" value="1"/>
</dbReference>
<proteinExistence type="predicted"/>
<feature type="compositionally biased region" description="Basic and acidic residues" evidence="1">
    <location>
        <begin position="12"/>
        <end position="32"/>
    </location>
</feature>
<organism evidence="2 3">
    <name type="scientific">Symbiodinium natans</name>
    <dbReference type="NCBI Taxonomy" id="878477"/>
    <lineage>
        <taxon>Eukaryota</taxon>
        <taxon>Sar</taxon>
        <taxon>Alveolata</taxon>
        <taxon>Dinophyceae</taxon>
        <taxon>Suessiales</taxon>
        <taxon>Symbiodiniaceae</taxon>
        <taxon>Symbiodinium</taxon>
    </lineage>
</organism>
<comment type="caution">
    <text evidence="2">The sequence shown here is derived from an EMBL/GenBank/DDBJ whole genome shotgun (WGS) entry which is preliminary data.</text>
</comment>
<dbReference type="AlphaFoldDB" id="A0A812K5C6"/>
<feature type="region of interest" description="Disordered" evidence="1">
    <location>
        <begin position="1"/>
        <end position="37"/>
    </location>
</feature>
<accession>A0A812K5C6</accession>
<dbReference type="CDD" id="cd17039">
    <property type="entry name" value="Ubl_ubiquitin_like"/>
    <property type="match status" value="1"/>
</dbReference>
<evidence type="ECO:0000256" key="1">
    <source>
        <dbReference type="SAM" id="MobiDB-lite"/>
    </source>
</evidence>
<dbReference type="OrthoDB" id="422793at2759"/>
<protein>
    <submittedName>
        <fullName evidence="2">MTR1 protein</fullName>
    </submittedName>
</protein>
<evidence type="ECO:0000313" key="3">
    <source>
        <dbReference type="Proteomes" id="UP000604046"/>
    </source>
</evidence>
<sequence length="324" mass="36201">MGEKKEKIKTKASKEAMRWADGDTEGPIERGPTEAGNDFDIRMQDEPDGMLAAQKIVQVLKEKGVCLVQANAPKEIVFTALDEAESLWEEGEFKPPMRVHDDRSLLEAQLWRQALQDVDKAVWIRESDCKAIQLKNALKLLGKNMADFCAGLGPLLEKEMGVSFDRLGQPLLTCYTGERQYSVHIDNPHSGEDQGLPDNGMRTLVAELSDVRALKQRLHEQQGLPPRFRQRLLHEGCTLEDGVKLDSEMDLQVVVLTFSDVSDDQRRALVFAARDGNVVKVEAMLQIPMDPDDAVKGERDGHDTALMVRLHHEISRALGILGNS</sequence>
<dbReference type="Proteomes" id="UP000604046">
    <property type="component" value="Unassembled WGS sequence"/>
</dbReference>
<reference evidence="2" key="1">
    <citation type="submission" date="2021-02" db="EMBL/GenBank/DDBJ databases">
        <authorList>
            <person name="Dougan E. K."/>
            <person name="Rhodes N."/>
            <person name="Thang M."/>
            <person name="Chan C."/>
        </authorList>
    </citation>
    <scope>NUCLEOTIDE SEQUENCE</scope>
</reference>
<name>A0A812K5C6_9DINO</name>
<gene>
    <name evidence="2" type="primary">MTR1</name>
    <name evidence="2" type="ORF">SNAT2548_LOCUS8131</name>
</gene>